<proteinExistence type="predicted"/>
<dbReference type="EMBL" id="CP053084">
    <property type="protein sequence ID" value="QJR30453.1"/>
    <property type="molecule type" value="Genomic_DNA"/>
</dbReference>
<organism evidence="2 3">
    <name type="scientific">Limnobacter profundi</name>
    <dbReference type="NCBI Taxonomy" id="2732163"/>
    <lineage>
        <taxon>Bacteria</taxon>
        <taxon>Pseudomonadati</taxon>
        <taxon>Pseudomonadota</taxon>
        <taxon>Betaproteobacteria</taxon>
        <taxon>Burkholderiales</taxon>
        <taxon>Burkholderiaceae</taxon>
        <taxon>Limnobacter</taxon>
    </lineage>
</organism>
<evidence type="ECO:0000256" key="1">
    <source>
        <dbReference type="SAM" id="MobiDB-lite"/>
    </source>
</evidence>
<accession>A0ABX6N8D0</accession>
<keyword evidence="3" id="KW-1185">Reference proteome</keyword>
<protein>
    <submittedName>
        <fullName evidence="2">Uncharacterized protein</fullName>
    </submittedName>
</protein>
<evidence type="ECO:0000313" key="3">
    <source>
        <dbReference type="Proteomes" id="UP000501130"/>
    </source>
</evidence>
<dbReference type="RefSeq" id="WP_105027202.1">
    <property type="nucleotide sequence ID" value="NZ_CP053084.1"/>
</dbReference>
<gene>
    <name evidence="2" type="ORF">HKT17_12480</name>
</gene>
<evidence type="ECO:0000313" key="2">
    <source>
        <dbReference type="EMBL" id="QJR30453.1"/>
    </source>
</evidence>
<sequence length="150" mass="16507">MNPTQFTSAPPIQHMSYNASAGTDPLQGSGLVAAARRQASQIFESEGINVVQEIVSKCNAIENQMFRGVPVATRMALGEFLVSRRITNPGDLTTRQENLCAWVMLEHTALNPSQKLSFNQLQSFAKKPAQLDIATKIASQLSLTQERFTR</sequence>
<reference evidence="2 3" key="1">
    <citation type="submission" date="2020-05" db="EMBL/GenBank/DDBJ databases">
        <title>Compete genome of Limnobacter sp. SAORIC-580.</title>
        <authorList>
            <person name="Song J."/>
            <person name="Cho J.-C."/>
        </authorList>
    </citation>
    <scope>NUCLEOTIDE SEQUENCE [LARGE SCALE GENOMIC DNA]</scope>
    <source>
        <strain evidence="2 3">SAORIC-580</strain>
    </source>
</reference>
<dbReference type="Proteomes" id="UP000501130">
    <property type="component" value="Chromosome"/>
</dbReference>
<name>A0ABX6N8D0_9BURK</name>
<feature type="region of interest" description="Disordered" evidence="1">
    <location>
        <begin position="1"/>
        <end position="20"/>
    </location>
</feature>